<evidence type="ECO:0000313" key="2">
    <source>
        <dbReference type="EMBL" id="XAF70696.1"/>
    </source>
</evidence>
<feature type="transmembrane region" description="Helical" evidence="1">
    <location>
        <begin position="37"/>
        <end position="57"/>
    </location>
</feature>
<feature type="transmembrane region" description="Helical" evidence="1">
    <location>
        <begin position="91"/>
        <end position="111"/>
    </location>
</feature>
<proteinExistence type="predicted"/>
<accession>A0ABZ3ED01</accession>
<feature type="transmembrane region" description="Helical" evidence="1">
    <location>
        <begin position="7"/>
        <end position="25"/>
    </location>
</feature>
<protein>
    <submittedName>
        <fullName evidence="2">Uncharacterized protein</fullName>
    </submittedName>
</protein>
<gene>
    <name evidence="2" type="ORF">QQM35_00845</name>
</gene>
<dbReference type="RefSeq" id="WP_251517999.1">
    <property type="nucleotide sequence ID" value="NZ_CP128355.1"/>
</dbReference>
<dbReference type="Proteomes" id="UP001436297">
    <property type="component" value="Chromosome"/>
</dbReference>
<reference evidence="2 3" key="1">
    <citation type="journal article" date="2024" name="Pathogens">
        <title>Staphylococcus hsinchuensis sp. nov., Isolated from Soymilk.</title>
        <authorList>
            <person name="Wang Y.T."/>
            <person name="Lin Y.C."/>
            <person name="Hsieh Y.H."/>
            <person name="Lin Y.T."/>
            <person name="Hamada M."/>
            <person name="Chen C.C."/>
            <person name="Liou J.S."/>
            <person name="Lee A.Y."/>
            <person name="Zhang W.L."/>
            <person name="Chen Y.T."/>
            <person name="Huang C.H."/>
        </authorList>
    </citation>
    <scope>NUCLEOTIDE SEQUENCE [LARGE SCALE GENOMIC DNA]</scope>
    <source>
        <strain evidence="2 3">H164</strain>
    </source>
</reference>
<feature type="transmembrane region" description="Helical" evidence="1">
    <location>
        <begin position="66"/>
        <end position="85"/>
    </location>
</feature>
<sequence length="127" mass="14574">MTRGSRAFLVIISLILIISECIYGVPFLGGSFILSTGWQPLLINAFLYLVMAVYLLIDRQNTIRPMVIILFIGIIGSFLAIVPFLGMIIHWVLFFLMLFFMLVLLSAPLYVPNKHAKVIYTEHRRRK</sequence>
<evidence type="ECO:0000256" key="1">
    <source>
        <dbReference type="SAM" id="Phobius"/>
    </source>
</evidence>
<dbReference type="EMBL" id="CP128355">
    <property type="protein sequence ID" value="XAF70696.1"/>
    <property type="molecule type" value="Genomic_DNA"/>
</dbReference>
<keyword evidence="1" id="KW-1133">Transmembrane helix</keyword>
<organism evidence="2 3">
    <name type="scientific">Staphylococcus hsinchuensis</name>
    <dbReference type="NCBI Taxonomy" id="3051183"/>
    <lineage>
        <taxon>Bacteria</taxon>
        <taxon>Bacillati</taxon>
        <taxon>Bacillota</taxon>
        <taxon>Bacilli</taxon>
        <taxon>Bacillales</taxon>
        <taxon>Staphylococcaceae</taxon>
        <taxon>Staphylococcus</taxon>
    </lineage>
</organism>
<keyword evidence="1" id="KW-0812">Transmembrane</keyword>
<evidence type="ECO:0000313" key="3">
    <source>
        <dbReference type="Proteomes" id="UP001436297"/>
    </source>
</evidence>
<name>A0ABZ3ED01_9STAP</name>
<keyword evidence="3" id="KW-1185">Reference proteome</keyword>
<keyword evidence="1" id="KW-0472">Membrane</keyword>